<keyword evidence="3" id="KW-0479">Metal-binding</keyword>
<accession>A0ABV7KVM8</accession>
<evidence type="ECO:0000256" key="5">
    <source>
        <dbReference type="ARBA" id="ARBA00044877"/>
    </source>
</evidence>
<dbReference type="GO" id="GO:0018822">
    <property type="term" value="F:nitrile hydratase activity"/>
    <property type="evidence" value="ECO:0007669"/>
    <property type="project" value="UniProtKB-EC"/>
</dbReference>
<evidence type="ECO:0000256" key="2">
    <source>
        <dbReference type="ARBA" id="ARBA00013079"/>
    </source>
</evidence>
<gene>
    <name evidence="7" type="primary">nthA</name>
    <name evidence="7" type="ORF">ACFOGJ_03890</name>
</gene>
<evidence type="ECO:0000256" key="4">
    <source>
        <dbReference type="ARBA" id="ARBA00023239"/>
    </source>
</evidence>
<evidence type="ECO:0000256" key="3">
    <source>
        <dbReference type="ARBA" id="ARBA00022723"/>
    </source>
</evidence>
<evidence type="ECO:0000313" key="8">
    <source>
        <dbReference type="Proteomes" id="UP001595528"/>
    </source>
</evidence>
<dbReference type="PIRSF" id="PIRSF001426">
    <property type="entry name" value="NHase_alpha"/>
    <property type="match status" value="1"/>
</dbReference>
<dbReference type="Pfam" id="PF02979">
    <property type="entry name" value="NHase_alpha"/>
    <property type="match status" value="1"/>
</dbReference>
<dbReference type="RefSeq" id="WP_379898286.1">
    <property type="nucleotide sequence ID" value="NZ_JBHRTR010000011.1"/>
</dbReference>
<reference evidence="8" key="1">
    <citation type="journal article" date="2019" name="Int. J. Syst. Evol. Microbiol.">
        <title>The Global Catalogue of Microorganisms (GCM) 10K type strain sequencing project: providing services to taxonomists for standard genome sequencing and annotation.</title>
        <authorList>
            <consortium name="The Broad Institute Genomics Platform"/>
            <consortium name="The Broad Institute Genome Sequencing Center for Infectious Disease"/>
            <person name="Wu L."/>
            <person name="Ma J."/>
        </authorList>
    </citation>
    <scope>NUCLEOTIDE SEQUENCE [LARGE SCALE GENOMIC DNA]</scope>
    <source>
        <strain evidence="8">KCTC 42964</strain>
    </source>
</reference>
<dbReference type="InterPro" id="IPR004232">
    <property type="entry name" value="CN_Hdrtase_a/SCN_Hdrlase_g"/>
</dbReference>
<evidence type="ECO:0000259" key="6">
    <source>
        <dbReference type="Pfam" id="PF02979"/>
    </source>
</evidence>
<comment type="catalytic activity">
    <reaction evidence="5">
        <text>an aliphatic primary amide = an aliphatic nitrile + H2O</text>
        <dbReference type="Rhea" id="RHEA:12673"/>
        <dbReference type="ChEBI" id="CHEBI:15377"/>
        <dbReference type="ChEBI" id="CHEBI:65285"/>
        <dbReference type="ChEBI" id="CHEBI:80291"/>
        <dbReference type="EC" id="4.2.1.84"/>
    </reaction>
</comment>
<dbReference type="Gene3D" id="3.90.330.10">
    <property type="entry name" value="Nitrile hydratase alpha /Thiocyanate hydrolase gamma"/>
    <property type="match status" value="1"/>
</dbReference>
<organism evidence="7 8">
    <name type="scientific">Marinibaculum pumilum</name>
    <dbReference type="NCBI Taxonomy" id="1766165"/>
    <lineage>
        <taxon>Bacteria</taxon>
        <taxon>Pseudomonadati</taxon>
        <taxon>Pseudomonadota</taxon>
        <taxon>Alphaproteobacteria</taxon>
        <taxon>Rhodospirillales</taxon>
        <taxon>Rhodospirillaceae</taxon>
        <taxon>Marinibaculum</taxon>
    </lineage>
</organism>
<dbReference type="Proteomes" id="UP001595528">
    <property type="component" value="Unassembled WGS sequence"/>
</dbReference>
<dbReference type="InterPro" id="IPR023900">
    <property type="entry name" value="CN_Hdrtase_asu/SCN_Hdrlase_gsu"/>
</dbReference>
<keyword evidence="8" id="KW-1185">Reference proteome</keyword>
<name>A0ABV7KVM8_9PROT</name>
<evidence type="ECO:0000313" key="7">
    <source>
        <dbReference type="EMBL" id="MFC3226354.1"/>
    </source>
</evidence>
<protein>
    <recommendedName>
        <fullName evidence="2">nitrile hydratase</fullName>
        <ecNumber evidence="2">4.2.1.84</ecNumber>
    </recommendedName>
</protein>
<comment type="caution">
    <text evidence="7">The sequence shown here is derived from an EMBL/GenBank/DDBJ whole genome shotgun (WGS) entry which is preliminary data.</text>
</comment>
<comment type="similarity">
    <text evidence="1">Belongs to the nitrile hydratase subunit alpha family.</text>
</comment>
<dbReference type="NCBIfam" id="TIGR01323">
    <property type="entry name" value="nitrile_alph"/>
    <property type="match status" value="1"/>
</dbReference>
<proteinExistence type="inferred from homology"/>
<keyword evidence="4 7" id="KW-0456">Lyase</keyword>
<dbReference type="EMBL" id="JBHRTR010000011">
    <property type="protein sequence ID" value="MFC3226354.1"/>
    <property type="molecule type" value="Genomic_DNA"/>
</dbReference>
<dbReference type="InterPro" id="IPR018141">
    <property type="entry name" value="Nitrile_hydratase_asu"/>
</dbReference>
<sequence>MDAPPLGSKQVPRFHDLPPDEKAARVDALIQLLARKGVLDPAAIDTIVATYEQDVGPRNGAHVVAKAWTDPAYLDWLRRDATAAIASLGYGGRQGEDMVVVENSPDRHNMTVCTLCSCYPWPVLGIPPDWYKAEPYRSRAVLDPRGVLAEFGVTLAPEVEVRVWDSTAELRYLVIPMRPAGTEGWDVADLARLVTRDSMIGTALALDPARLDPADLPASAGGRA</sequence>
<dbReference type="SUPFAM" id="SSF56209">
    <property type="entry name" value="Nitrile hydratase alpha chain"/>
    <property type="match status" value="1"/>
</dbReference>
<evidence type="ECO:0000256" key="1">
    <source>
        <dbReference type="ARBA" id="ARBA00009363"/>
    </source>
</evidence>
<dbReference type="EC" id="4.2.1.84" evidence="2"/>
<dbReference type="InterPro" id="IPR036648">
    <property type="entry name" value="CN_Hdrase_a/SCN_Hdrase_g_sf"/>
</dbReference>
<feature type="domain" description="Nitrile hydratase alpha/Thiocyanate hydrolase gamma" evidence="6">
    <location>
        <begin position="21"/>
        <end position="203"/>
    </location>
</feature>